<dbReference type="Pfam" id="PF18565">
    <property type="entry name" value="Glyco_hydro2_C5"/>
    <property type="match status" value="1"/>
</dbReference>
<dbReference type="PANTHER" id="PTHR42732:SF1">
    <property type="entry name" value="BETA-MANNOSIDASE"/>
    <property type="match status" value="1"/>
</dbReference>
<comment type="similarity">
    <text evidence="1">Belongs to the glycosyl hydrolase 2 family.</text>
</comment>
<dbReference type="Proteomes" id="UP000598271">
    <property type="component" value="Unassembled WGS sequence"/>
</dbReference>
<dbReference type="InterPro" id="IPR051913">
    <property type="entry name" value="GH2_Domain-Containing"/>
</dbReference>
<evidence type="ECO:0000256" key="4">
    <source>
        <dbReference type="SAM" id="MobiDB-lite"/>
    </source>
</evidence>
<proteinExistence type="inferred from homology"/>
<evidence type="ECO:0000259" key="10">
    <source>
        <dbReference type="Pfam" id="PF18565"/>
    </source>
</evidence>
<dbReference type="InterPro" id="IPR017853">
    <property type="entry name" value="GH"/>
</dbReference>
<feature type="chain" id="PRO_5035210298" evidence="5">
    <location>
        <begin position="19"/>
        <end position="931"/>
    </location>
</feature>
<name>A0A8J3D385_9BACT</name>
<keyword evidence="2" id="KW-0378">Hydrolase</keyword>
<evidence type="ECO:0000259" key="9">
    <source>
        <dbReference type="Pfam" id="PF16355"/>
    </source>
</evidence>
<organism evidence="11 12">
    <name type="scientific">Persicitalea jodogahamensis</name>
    <dbReference type="NCBI Taxonomy" id="402147"/>
    <lineage>
        <taxon>Bacteria</taxon>
        <taxon>Pseudomonadati</taxon>
        <taxon>Bacteroidota</taxon>
        <taxon>Cytophagia</taxon>
        <taxon>Cytophagales</taxon>
        <taxon>Spirosomataceae</taxon>
        <taxon>Persicitalea</taxon>
    </lineage>
</organism>
<evidence type="ECO:0000313" key="11">
    <source>
        <dbReference type="EMBL" id="GHB63654.1"/>
    </source>
</evidence>
<evidence type="ECO:0000259" key="7">
    <source>
        <dbReference type="Pfam" id="PF02836"/>
    </source>
</evidence>
<feature type="domain" description="Glycoside hydrolase family 2" evidence="10">
    <location>
        <begin position="654"/>
        <end position="739"/>
    </location>
</feature>
<dbReference type="PRINTS" id="PR00132">
    <property type="entry name" value="GLHYDRLASE2"/>
</dbReference>
<dbReference type="InterPro" id="IPR008979">
    <property type="entry name" value="Galactose-bd-like_sf"/>
</dbReference>
<dbReference type="InterPro" id="IPR006102">
    <property type="entry name" value="Ig-like_GH2"/>
</dbReference>
<dbReference type="InterPro" id="IPR006104">
    <property type="entry name" value="Glyco_hydro_2_N"/>
</dbReference>
<dbReference type="SUPFAM" id="SSF51445">
    <property type="entry name" value="(Trans)glycosidases"/>
    <property type="match status" value="1"/>
</dbReference>
<feature type="compositionally biased region" description="Polar residues" evidence="4">
    <location>
        <begin position="446"/>
        <end position="459"/>
    </location>
</feature>
<evidence type="ECO:0000313" key="12">
    <source>
        <dbReference type="Proteomes" id="UP000598271"/>
    </source>
</evidence>
<feature type="region of interest" description="Disordered" evidence="4">
    <location>
        <begin position="440"/>
        <end position="459"/>
    </location>
</feature>
<dbReference type="EMBL" id="BMXF01000001">
    <property type="protein sequence ID" value="GHB63654.1"/>
    <property type="molecule type" value="Genomic_DNA"/>
</dbReference>
<dbReference type="InterPro" id="IPR006101">
    <property type="entry name" value="Glyco_hydro_2"/>
</dbReference>
<dbReference type="GO" id="GO:0005975">
    <property type="term" value="P:carbohydrate metabolic process"/>
    <property type="evidence" value="ECO:0007669"/>
    <property type="project" value="InterPro"/>
</dbReference>
<dbReference type="AlphaFoldDB" id="A0A8J3D385"/>
<evidence type="ECO:0000256" key="5">
    <source>
        <dbReference type="SAM" id="SignalP"/>
    </source>
</evidence>
<dbReference type="InterPro" id="IPR006103">
    <property type="entry name" value="Glyco_hydro_2_cat"/>
</dbReference>
<feature type="domain" description="Glycosyl hydrolases family 2 sugar binding" evidence="8">
    <location>
        <begin position="82"/>
        <end position="184"/>
    </location>
</feature>
<protein>
    <submittedName>
        <fullName evidence="11">Beta-galactosidase</fullName>
    </submittedName>
</protein>
<evidence type="ECO:0000256" key="1">
    <source>
        <dbReference type="ARBA" id="ARBA00007401"/>
    </source>
</evidence>
<dbReference type="InterPro" id="IPR013783">
    <property type="entry name" value="Ig-like_fold"/>
</dbReference>
<evidence type="ECO:0000259" key="8">
    <source>
        <dbReference type="Pfam" id="PF02837"/>
    </source>
</evidence>
<dbReference type="PANTHER" id="PTHR42732">
    <property type="entry name" value="BETA-GALACTOSIDASE"/>
    <property type="match status" value="1"/>
</dbReference>
<keyword evidence="12" id="KW-1185">Reference proteome</keyword>
<comment type="caution">
    <text evidence="11">The sequence shown here is derived from an EMBL/GenBank/DDBJ whole genome shotgun (WGS) entry which is preliminary data.</text>
</comment>
<dbReference type="InterPro" id="IPR036156">
    <property type="entry name" value="Beta-gal/glucu_dom_sf"/>
</dbReference>
<evidence type="ECO:0000256" key="2">
    <source>
        <dbReference type="ARBA" id="ARBA00022801"/>
    </source>
</evidence>
<dbReference type="Pfam" id="PF16355">
    <property type="entry name" value="DUF4982"/>
    <property type="match status" value="1"/>
</dbReference>
<keyword evidence="5" id="KW-0732">Signal</keyword>
<dbReference type="Gene3D" id="3.20.20.80">
    <property type="entry name" value="Glycosidases"/>
    <property type="match status" value="1"/>
</dbReference>
<dbReference type="SUPFAM" id="SSF49785">
    <property type="entry name" value="Galactose-binding domain-like"/>
    <property type="match status" value="1"/>
</dbReference>
<dbReference type="Pfam" id="PF02837">
    <property type="entry name" value="Glyco_hydro_2_N"/>
    <property type="match status" value="1"/>
</dbReference>
<dbReference type="GO" id="GO:0004553">
    <property type="term" value="F:hydrolase activity, hydrolyzing O-glycosyl compounds"/>
    <property type="evidence" value="ECO:0007669"/>
    <property type="project" value="InterPro"/>
</dbReference>
<reference evidence="11 12" key="1">
    <citation type="journal article" date="2014" name="Int. J. Syst. Evol. Microbiol.">
        <title>Complete genome sequence of Corynebacterium casei LMG S-19264T (=DSM 44701T), isolated from a smear-ripened cheese.</title>
        <authorList>
            <consortium name="US DOE Joint Genome Institute (JGI-PGF)"/>
            <person name="Walter F."/>
            <person name="Albersmeier A."/>
            <person name="Kalinowski J."/>
            <person name="Ruckert C."/>
        </authorList>
    </citation>
    <scope>NUCLEOTIDE SEQUENCE [LARGE SCALE GENOMIC DNA]</scope>
    <source>
        <strain evidence="11 12">KCTC 12866</strain>
    </source>
</reference>
<keyword evidence="3" id="KW-0326">Glycosidase</keyword>
<accession>A0A8J3D385</accession>
<gene>
    <name evidence="11" type="ORF">GCM10007390_16860</name>
</gene>
<feature type="signal peptide" evidence="5">
    <location>
        <begin position="1"/>
        <end position="18"/>
    </location>
</feature>
<sequence length="931" mass="104432">MIILTIFLVSFTSLTSSAQSQRTRLTLNRDWVFTQEKNEDQLNRASFNLSQLKPVNLPHIFEWVSMDLNGSKDDKNQKTFQRTSGYYAKDLSIKPEPDRKYFLEFEGVHQVTDVWVNGRHVGQNALGGYTPFSFDITAFLQAGKPNRVVIKADNTVNSEVPPDGDKADFIRYNGLYRDVYLVTTHPVHVGFAWEEADAGIFITTPSVTPENATVSIRTTVKNESAKVQPVEVVQRIIDADRRVVAKLSDRKKIAANATVNFRQTAGIEENLQLWSIDTPYLYQVLTEILIDGKVVDHQVNSLGIRKIEFLLDKGFLLNGNEVELIGVNRHQQFPFIGDAASNTLHRADALQFKKMGFNVVRLAHYPHDDSFIEACDELGILLYEEAPTWIHIGNQLWMDRLVESTRVMIRNHRNHPSIIMWSGGINHRGPVPALHYAAKEEDPTRPTASNGSPWTGPRNSGVTDLYTPMDYQGLALPEGELMFLCEHGSSADAHTNQLEVSKSRQATNRIGAAAWTAHEYLAFERDDLMNLRRPFSIFRQTYPLAYWYQSEMIPSPMVYIADERVSKDGKVIVFSNCPEVELYHNDQLIARQTPDFSREKAHLNHPSFTFDFDWKGGELRAVAFHQKQVAAEFKSRKSGQPFAIKMSRTELDGKLSANGSDMTFVYAQIVDDKGAIVYDDSTEVRFEIIGDAKLEGDQASGANPIKASFGTAAAIIRTGTTAGPVLIKATAKNLRSGEISLEIGEEVPEDYPVFFEEKAHRLDLGNTKNKLVQFGWENINDTNLKNYPLANFGKAKLAFAGTYEFEDNFGAVGDLPYLVNDGILARNGSIGLRFSDLPKGKYELTFYQYQIDEKTDYAIKQSITIEDEQGKRVATGLLPKKKSSGPTSVAEPIRSTYTIHSDGRKDISVQLSTLDQGKTLGLNGLTIKELN</sequence>
<feature type="domain" description="Glycoside hydrolase family 2 immunoglobulin-like beta-sandwich" evidence="6">
    <location>
        <begin position="203"/>
        <end position="305"/>
    </location>
</feature>
<dbReference type="InterPro" id="IPR032311">
    <property type="entry name" value="DUF4982"/>
</dbReference>
<feature type="domain" description="Glycoside hydrolase family 2 catalytic" evidence="7">
    <location>
        <begin position="312"/>
        <end position="470"/>
    </location>
</feature>
<dbReference type="Gene3D" id="2.60.40.10">
    <property type="entry name" value="Immunoglobulins"/>
    <property type="match status" value="3"/>
</dbReference>
<dbReference type="SUPFAM" id="SSF49303">
    <property type="entry name" value="beta-Galactosidase/glucuronidase domain"/>
    <property type="match status" value="1"/>
</dbReference>
<dbReference type="Pfam" id="PF02836">
    <property type="entry name" value="Glyco_hydro_2_C"/>
    <property type="match status" value="1"/>
</dbReference>
<dbReference type="InterPro" id="IPR040605">
    <property type="entry name" value="Glyco_hydro2_dom5"/>
</dbReference>
<feature type="domain" description="DUF4982" evidence="9">
    <location>
        <begin position="570"/>
        <end position="626"/>
    </location>
</feature>
<dbReference type="Gene3D" id="2.60.120.260">
    <property type="entry name" value="Galactose-binding domain-like"/>
    <property type="match status" value="1"/>
</dbReference>
<evidence type="ECO:0000259" key="6">
    <source>
        <dbReference type="Pfam" id="PF00703"/>
    </source>
</evidence>
<dbReference type="Pfam" id="PF00703">
    <property type="entry name" value="Glyco_hydro_2"/>
    <property type="match status" value="1"/>
</dbReference>
<evidence type="ECO:0000256" key="3">
    <source>
        <dbReference type="ARBA" id="ARBA00023295"/>
    </source>
</evidence>